<protein>
    <recommendedName>
        <fullName evidence="3">DUF2570 domain-containing protein</fullName>
    </recommendedName>
</protein>
<evidence type="ECO:0008006" key="3">
    <source>
        <dbReference type="Google" id="ProtNLM"/>
    </source>
</evidence>
<reference evidence="1 2" key="1">
    <citation type="submission" date="2019-08" db="EMBL/GenBank/DDBJ databases">
        <title>Whole genome of Aphis craccivora.</title>
        <authorList>
            <person name="Voronova N.V."/>
            <person name="Shulinski R.S."/>
            <person name="Bandarenka Y.V."/>
            <person name="Zhorov D.G."/>
            <person name="Warner D."/>
        </authorList>
    </citation>
    <scope>NUCLEOTIDE SEQUENCE [LARGE SCALE GENOMIC DNA]</scope>
    <source>
        <strain evidence="1">180601</strain>
        <tissue evidence="1">Whole Body</tissue>
    </source>
</reference>
<keyword evidence="2" id="KW-1185">Reference proteome</keyword>
<name>A0A6G0YFU1_APHCR</name>
<evidence type="ECO:0000313" key="2">
    <source>
        <dbReference type="Proteomes" id="UP000478052"/>
    </source>
</evidence>
<proteinExistence type="predicted"/>
<accession>A0A6G0YFU1</accession>
<dbReference type="AlphaFoldDB" id="A0A6G0YFU1"/>
<sequence>MYWKLLLTAGLVATITALSIVVRFQYVENVRLKLANQSLIAERDEARAQFTHYAQAVDIVNTIAGATQDAHQQAIHESQPQIVEIQKAITPERCARLPVPTAAVNRLRAHADKISSRASSTHSRHAPR</sequence>
<organism evidence="1 2">
    <name type="scientific">Aphis craccivora</name>
    <name type="common">Cowpea aphid</name>
    <dbReference type="NCBI Taxonomy" id="307492"/>
    <lineage>
        <taxon>Eukaryota</taxon>
        <taxon>Metazoa</taxon>
        <taxon>Ecdysozoa</taxon>
        <taxon>Arthropoda</taxon>
        <taxon>Hexapoda</taxon>
        <taxon>Insecta</taxon>
        <taxon>Pterygota</taxon>
        <taxon>Neoptera</taxon>
        <taxon>Paraneoptera</taxon>
        <taxon>Hemiptera</taxon>
        <taxon>Sternorrhyncha</taxon>
        <taxon>Aphidomorpha</taxon>
        <taxon>Aphidoidea</taxon>
        <taxon>Aphididae</taxon>
        <taxon>Aphidini</taxon>
        <taxon>Aphis</taxon>
        <taxon>Aphis</taxon>
    </lineage>
</organism>
<gene>
    <name evidence="1" type="ORF">FWK35_00017794</name>
</gene>
<comment type="caution">
    <text evidence="1">The sequence shown here is derived from an EMBL/GenBank/DDBJ whole genome shotgun (WGS) entry which is preliminary data.</text>
</comment>
<dbReference type="Proteomes" id="UP000478052">
    <property type="component" value="Unassembled WGS sequence"/>
</dbReference>
<dbReference type="EMBL" id="VUJU01004309">
    <property type="protein sequence ID" value="KAF0754820.1"/>
    <property type="molecule type" value="Genomic_DNA"/>
</dbReference>
<evidence type="ECO:0000313" key="1">
    <source>
        <dbReference type="EMBL" id="KAF0754820.1"/>
    </source>
</evidence>